<dbReference type="EMBL" id="JAYWIO010000005">
    <property type="protein sequence ID" value="KAK7259826.1"/>
    <property type="molecule type" value="Genomic_DNA"/>
</dbReference>
<dbReference type="AlphaFoldDB" id="A0AAN9I482"/>
<evidence type="ECO:0000313" key="3">
    <source>
        <dbReference type="Proteomes" id="UP001372338"/>
    </source>
</evidence>
<comment type="caution">
    <text evidence="2">The sequence shown here is derived from an EMBL/GenBank/DDBJ whole genome shotgun (WGS) entry which is preliminary data.</text>
</comment>
<reference evidence="2 3" key="1">
    <citation type="submission" date="2024-01" db="EMBL/GenBank/DDBJ databases">
        <title>The genomes of 5 underutilized Papilionoideae crops provide insights into root nodulation and disease resistanc.</title>
        <authorList>
            <person name="Yuan L."/>
        </authorList>
    </citation>
    <scope>NUCLEOTIDE SEQUENCE [LARGE SCALE GENOMIC DNA]</scope>
    <source>
        <strain evidence="2">ZHUSHIDOU_FW_LH</strain>
        <tissue evidence="2">Leaf</tissue>
    </source>
</reference>
<sequence length="169" mass="18547">MKLTEEESEQITMKHPVPSEVSDDIANLVGKVLGKKSINTQDSTVSPDTKGNKVIMIPEITDEENRDVDTGYEVDLANLEAACAPVPGLTFSSKKSWKKLARGNTKTVSNDTQILGTKRKEKADTVMTDVEHEANWQEKSPVKKLKENGVGRETHIEAAGSGEQTRRSP</sequence>
<evidence type="ECO:0000256" key="1">
    <source>
        <dbReference type="SAM" id="MobiDB-lite"/>
    </source>
</evidence>
<feature type="region of interest" description="Disordered" evidence="1">
    <location>
        <begin position="131"/>
        <end position="169"/>
    </location>
</feature>
<protein>
    <submittedName>
        <fullName evidence="2">Uncharacterized protein</fullName>
    </submittedName>
</protein>
<feature type="compositionally biased region" description="Basic and acidic residues" evidence="1">
    <location>
        <begin position="131"/>
        <end position="156"/>
    </location>
</feature>
<accession>A0AAN9I482</accession>
<name>A0AAN9I482_CROPI</name>
<dbReference type="Proteomes" id="UP001372338">
    <property type="component" value="Unassembled WGS sequence"/>
</dbReference>
<keyword evidence="3" id="KW-1185">Reference proteome</keyword>
<evidence type="ECO:0000313" key="2">
    <source>
        <dbReference type="EMBL" id="KAK7259826.1"/>
    </source>
</evidence>
<organism evidence="2 3">
    <name type="scientific">Crotalaria pallida</name>
    <name type="common">Smooth rattlebox</name>
    <name type="synonym">Crotalaria striata</name>
    <dbReference type="NCBI Taxonomy" id="3830"/>
    <lineage>
        <taxon>Eukaryota</taxon>
        <taxon>Viridiplantae</taxon>
        <taxon>Streptophyta</taxon>
        <taxon>Embryophyta</taxon>
        <taxon>Tracheophyta</taxon>
        <taxon>Spermatophyta</taxon>
        <taxon>Magnoliopsida</taxon>
        <taxon>eudicotyledons</taxon>
        <taxon>Gunneridae</taxon>
        <taxon>Pentapetalae</taxon>
        <taxon>rosids</taxon>
        <taxon>fabids</taxon>
        <taxon>Fabales</taxon>
        <taxon>Fabaceae</taxon>
        <taxon>Papilionoideae</taxon>
        <taxon>50 kb inversion clade</taxon>
        <taxon>genistoids sensu lato</taxon>
        <taxon>core genistoids</taxon>
        <taxon>Crotalarieae</taxon>
        <taxon>Crotalaria</taxon>
    </lineage>
</organism>
<proteinExistence type="predicted"/>
<gene>
    <name evidence="2" type="ORF">RIF29_25441</name>
</gene>